<dbReference type="Proteomes" id="UP001054945">
    <property type="component" value="Unassembled WGS sequence"/>
</dbReference>
<dbReference type="EMBL" id="BPLR01005736">
    <property type="protein sequence ID" value="GIY04615.1"/>
    <property type="molecule type" value="Genomic_DNA"/>
</dbReference>
<reference evidence="2 3" key="1">
    <citation type="submission" date="2021-06" db="EMBL/GenBank/DDBJ databases">
        <title>Caerostris extrusa draft genome.</title>
        <authorList>
            <person name="Kono N."/>
            <person name="Arakawa K."/>
        </authorList>
    </citation>
    <scope>NUCLEOTIDE SEQUENCE [LARGE SCALE GENOMIC DNA]</scope>
</reference>
<accession>A0AAV4Q6B8</accession>
<feature type="transmembrane region" description="Helical" evidence="1">
    <location>
        <begin position="96"/>
        <end position="113"/>
    </location>
</feature>
<proteinExistence type="predicted"/>
<gene>
    <name evidence="2" type="ORF">CEXT_56961</name>
</gene>
<name>A0AAV4Q6B8_CAEEX</name>
<organism evidence="2 3">
    <name type="scientific">Caerostris extrusa</name>
    <name type="common">Bark spider</name>
    <name type="synonym">Caerostris bankana</name>
    <dbReference type="NCBI Taxonomy" id="172846"/>
    <lineage>
        <taxon>Eukaryota</taxon>
        <taxon>Metazoa</taxon>
        <taxon>Ecdysozoa</taxon>
        <taxon>Arthropoda</taxon>
        <taxon>Chelicerata</taxon>
        <taxon>Arachnida</taxon>
        <taxon>Araneae</taxon>
        <taxon>Araneomorphae</taxon>
        <taxon>Entelegynae</taxon>
        <taxon>Araneoidea</taxon>
        <taxon>Araneidae</taxon>
        <taxon>Caerostris</taxon>
    </lineage>
</organism>
<keyword evidence="1" id="KW-1133">Transmembrane helix</keyword>
<protein>
    <submittedName>
        <fullName evidence="2">Uncharacterized protein</fullName>
    </submittedName>
</protein>
<keyword evidence="3" id="KW-1185">Reference proteome</keyword>
<dbReference type="AlphaFoldDB" id="A0AAV4Q6B8"/>
<sequence>MAVSNQKRLKHAVLVGKIRTSGQLGTKVTLSAKLWITRHNSKQAWQQCGAAAEPHTCWCSSPQWSLCCSHPFPSTCCYVLYSSTSRGQSQWMMKTAFKYNLIALSALWLGAAFRSQKKLAGPCE</sequence>
<comment type="caution">
    <text evidence="2">The sequence shown here is derived from an EMBL/GenBank/DDBJ whole genome shotgun (WGS) entry which is preliminary data.</text>
</comment>
<evidence type="ECO:0000256" key="1">
    <source>
        <dbReference type="SAM" id="Phobius"/>
    </source>
</evidence>
<keyword evidence="1" id="KW-0812">Transmembrane</keyword>
<evidence type="ECO:0000313" key="3">
    <source>
        <dbReference type="Proteomes" id="UP001054945"/>
    </source>
</evidence>
<evidence type="ECO:0000313" key="2">
    <source>
        <dbReference type="EMBL" id="GIY04615.1"/>
    </source>
</evidence>
<keyword evidence="1" id="KW-0472">Membrane</keyword>